<feature type="compositionally biased region" description="Acidic residues" evidence="1">
    <location>
        <begin position="1"/>
        <end position="11"/>
    </location>
</feature>
<sequence length="143" mass="15143">EEEEEEEEEAELPARDSTRVTTAVKSLHGRSREPLAGALGIPWRSAARAEHRRPRAALRAAGPTNHRQPVGAKGRSASGVARPRAECPGWVKANASAVRIRLGARAPGVSGRRRAPAPRLSALASPASPYAAAPGGRCQHKEK</sequence>
<feature type="compositionally biased region" description="Low complexity" evidence="1">
    <location>
        <begin position="117"/>
        <end position="137"/>
    </location>
</feature>
<organism evidence="2 3">
    <name type="scientific">Prorocentrum cordatum</name>
    <dbReference type="NCBI Taxonomy" id="2364126"/>
    <lineage>
        <taxon>Eukaryota</taxon>
        <taxon>Sar</taxon>
        <taxon>Alveolata</taxon>
        <taxon>Dinophyceae</taxon>
        <taxon>Prorocentrales</taxon>
        <taxon>Prorocentraceae</taxon>
        <taxon>Prorocentrum</taxon>
    </lineage>
</organism>
<dbReference type="Proteomes" id="UP001189429">
    <property type="component" value="Unassembled WGS sequence"/>
</dbReference>
<feature type="region of interest" description="Disordered" evidence="1">
    <location>
        <begin position="1"/>
        <end position="83"/>
    </location>
</feature>
<accession>A0ABN9QB97</accession>
<protein>
    <submittedName>
        <fullName evidence="2">Uncharacterized protein</fullName>
    </submittedName>
</protein>
<feature type="non-terminal residue" evidence="2">
    <location>
        <position position="1"/>
    </location>
</feature>
<dbReference type="EMBL" id="CAUYUJ010002958">
    <property type="protein sequence ID" value="CAK0803152.1"/>
    <property type="molecule type" value="Genomic_DNA"/>
</dbReference>
<evidence type="ECO:0000313" key="3">
    <source>
        <dbReference type="Proteomes" id="UP001189429"/>
    </source>
</evidence>
<reference evidence="2" key="1">
    <citation type="submission" date="2023-10" db="EMBL/GenBank/DDBJ databases">
        <authorList>
            <person name="Chen Y."/>
            <person name="Shah S."/>
            <person name="Dougan E. K."/>
            <person name="Thang M."/>
            <person name="Chan C."/>
        </authorList>
    </citation>
    <scope>NUCLEOTIDE SEQUENCE [LARGE SCALE GENOMIC DNA]</scope>
</reference>
<evidence type="ECO:0000256" key="1">
    <source>
        <dbReference type="SAM" id="MobiDB-lite"/>
    </source>
</evidence>
<gene>
    <name evidence="2" type="ORF">PCOR1329_LOCUS10438</name>
</gene>
<name>A0ABN9QB97_9DINO</name>
<evidence type="ECO:0000313" key="2">
    <source>
        <dbReference type="EMBL" id="CAK0803152.1"/>
    </source>
</evidence>
<proteinExistence type="predicted"/>
<feature type="region of interest" description="Disordered" evidence="1">
    <location>
        <begin position="104"/>
        <end position="143"/>
    </location>
</feature>
<keyword evidence="3" id="KW-1185">Reference proteome</keyword>
<comment type="caution">
    <text evidence="2">The sequence shown here is derived from an EMBL/GenBank/DDBJ whole genome shotgun (WGS) entry which is preliminary data.</text>
</comment>